<protein>
    <submittedName>
        <fullName evidence="1">Uncharacterized protein</fullName>
    </submittedName>
</protein>
<dbReference type="EMBL" id="CP134537">
    <property type="protein sequence ID" value="WNH08017.1"/>
    <property type="molecule type" value="Genomic_DNA"/>
</dbReference>
<reference evidence="1 2" key="1">
    <citation type="submission" date="2023-09" db="EMBL/GenBank/DDBJ databases">
        <title>Thalassobella suaedae gen. nov., sp. nov., a marine bacterium of the family Flavobacteriaceae isolated from a halophyte Suaeda japonica.</title>
        <authorList>
            <person name="Lee S.Y."/>
            <person name="Hwang C.Y."/>
        </authorList>
    </citation>
    <scope>NUCLEOTIDE SEQUENCE [LARGE SCALE GENOMIC DNA]</scope>
    <source>
        <strain evidence="1 2">HL-DH14</strain>
    </source>
</reference>
<dbReference type="Proteomes" id="UP001302806">
    <property type="component" value="Chromosome"/>
</dbReference>
<dbReference type="RefSeq" id="WP_415864814.1">
    <property type="nucleotide sequence ID" value="NZ_CP134537.1"/>
</dbReference>
<evidence type="ECO:0000313" key="2">
    <source>
        <dbReference type="Proteomes" id="UP001302806"/>
    </source>
</evidence>
<accession>A0ABY9XQD0</accession>
<gene>
    <name evidence="1" type="ORF">RHP51_12640</name>
</gene>
<name>A0ABY9XQD0_9FLAO</name>
<sequence length="80" mass="9031">MKLIITLFLLCIVNFGFSQINKAEYFIDTDPGTDMGFEIPITQGDDITKSFSINTTGLSLGIHTLYIRTRDINKFLVLIL</sequence>
<organism evidence="1 2">
    <name type="scientific">Thalassobellus suaedae</name>
    <dbReference type="NCBI Taxonomy" id="3074124"/>
    <lineage>
        <taxon>Bacteria</taxon>
        <taxon>Pseudomonadati</taxon>
        <taxon>Bacteroidota</taxon>
        <taxon>Flavobacteriia</taxon>
        <taxon>Flavobacteriales</taxon>
        <taxon>Flavobacteriaceae</taxon>
        <taxon>Thalassobellus</taxon>
    </lineage>
</organism>
<evidence type="ECO:0000313" key="1">
    <source>
        <dbReference type="EMBL" id="WNH08017.1"/>
    </source>
</evidence>
<proteinExistence type="predicted"/>